<dbReference type="PANTHER" id="PTHR46779">
    <property type="entry name" value="BETA-1,6-GALACTOSYLTRANSFERASE GALT29A"/>
    <property type="match status" value="1"/>
</dbReference>
<dbReference type="Pfam" id="PF00777">
    <property type="entry name" value="Glyco_transf_29"/>
    <property type="match status" value="1"/>
</dbReference>
<evidence type="ECO:0000256" key="9">
    <source>
        <dbReference type="ARBA" id="ARBA00023136"/>
    </source>
</evidence>
<keyword evidence="3" id="KW-0328">Glycosyltransferase</keyword>
<evidence type="ECO:0000313" key="12">
    <source>
        <dbReference type="EMBL" id="PTQ41874.1"/>
    </source>
</evidence>
<keyword evidence="7 11" id="KW-1133">Transmembrane helix</keyword>
<proteinExistence type="inferred from homology"/>
<keyword evidence="13" id="KW-1185">Reference proteome</keyword>
<dbReference type="GO" id="GO:0016757">
    <property type="term" value="F:glycosyltransferase activity"/>
    <property type="evidence" value="ECO:0000318"/>
    <property type="project" value="GO_Central"/>
</dbReference>
<dbReference type="PANTHER" id="PTHR46779:SF1">
    <property type="entry name" value="BETA-1,6-GALACTOSYLTRANSFERASE GALT29A"/>
    <property type="match status" value="1"/>
</dbReference>
<accession>A0A2R6X6Z1</accession>
<evidence type="ECO:0000313" key="13">
    <source>
        <dbReference type="Proteomes" id="UP000244005"/>
    </source>
</evidence>
<evidence type="ECO:0000256" key="4">
    <source>
        <dbReference type="ARBA" id="ARBA00022679"/>
    </source>
</evidence>
<dbReference type="EMBL" id="KZ772704">
    <property type="protein sequence ID" value="PTQ41874.1"/>
    <property type="molecule type" value="Genomic_DNA"/>
</dbReference>
<evidence type="ECO:0000256" key="3">
    <source>
        <dbReference type="ARBA" id="ARBA00022676"/>
    </source>
</evidence>
<keyword evidence="8" id="KW-0333">Golgi apparatus</keyword>
<reference evidence="13" key="1">
    <citation type="journal article" date="2017" name="Cell">
        <title>Insights into land plant evolution garnered from the Marchantia polymorpha genome.</title>
        <authorList>
            <person name="Bowman J.L."/>
            <person name="Kohchi T."/>
            <person name="Yamato K.T."/>
            <person name="Jenkins J."/>
            <person name="Shu S."/>
            <person name="Ishizaki K."/>
            <person name="Yamaoka S."/>
            <person name="Nishihama R."/>
            <person name="Nakamura Y."/>
            <person name="Berger F."/>
            <person name="Adam C."/>
            <person name="Aki S.S."/>
            <person name="Althoff F."/>
            <person name="Araki T."/>
            <person name="Arteaga-Vazquez M.A."/>
            <person name="Balasubrmanian S."/>
            <person name="Barry K."/>
            <person name="Bauer D."/>
            <person name="Boehm C.R."/>
            <person name="Briginshaw L."/>
            <person name="Caballero-Perez J."/>
            <person name="Catarino B."/>
            <person name="Chen F."/>
            <person name="Chiyoda S."/>
            <person name="Chovatia M."/>
            <person name="Davies K.M."/>
            <person name="Delmans M."/>
            <person name="Demura T."/>
            <person name="Dierschke T."/>
            <person name="Dolan L."/>
            <person name="Dorantes-Acosta A.E."/>
            <person name="Eklund D.M."/>
            <person name="Florent S.N."/>
            <person name="Flores-Sandoval E."/>
            <person name="Fujiyama A."/>
            <person name="Fukuzawa H."/>
            <person name="Galik B."/>
            <person name="Grimanelli D."/>
            <person name="Grimwood J."/>
            <person name="Grossniklaus U."/>
            <person name="Hamada T."/>
            <person name="Haseloff J."/>
            <person name="Hetherington A.J."/>
            <person name="Higo A."/>
            <person name="Hirakawa Y."/>
            <person name="Hundley H.N."/>
            <person name="Ikeda Y."/>
            <person name="Inoue K."/>
            <person name="Inoue S.I."/>
            <person name="Ishida S."/>
            <person name="Jia Q."/>
            <person name="Kakita M."/>
            <person name="Kanazawa T."/>
            <person name="Kawai Y."/>
            <person name="Kawashima T."/>
            <person name="Kennedy M."/>
            <person name="Kinose K."/>
            <person name="Kinoshita T."/>
            <person name="Kohara Y."/>
            <person name="Koide E."/>
            <person name="Komatsu K."/>
            <person name="Kopischke S."/>
            <person name="Kubo M."/>
            <person name="Kyozuka J."/>
            <person name="Lagercrantz U."/>
            <person name="Lin S.S."/>
            <person name="Lindquist E."/>
            <person name="Lipzen A.M."/>
            <person name="Lu C.W."/>
            <person name="De Luna E."/>
            <person name="Martienssen R.A."/>
            <person name="Minamino N."/>
            <person name="Mizutani M."/>
            <person name="Mizutani M."/>
            <person name="Mochizuki N."/>
            <person name="Monte I."/>
            <person name="Mosher R."/>
            <person name="Nagasaki H."/>
            <person name="Nakagami H."/>
            <person name="Naramoto S."/>
            <person name="Nishitani K."/>
            <person name="Ohtani M."/>
            <person name="Okamoto T."/>
            <person name="Okumura M."/>
            <person name="Phillips J."/>
            <person name="Pollak B."/>
            <person name="Reinders A."/>
            <person name="Rovekamp M."/>
            <person name="Sano R."/>
            <person name="Sawa S."/>
            <person name="Schmid M.W."/>
            <person name="Shirakawa M."/>
            <person name="Solano R."/>
            <person name="Spunde A."/>
            <person name="Suetsugu N."/>
            <person name="Sugano S."/>
            <person name="Sugiyama A."/>
            <person name="Sun R."/>
            <person name="Suzuki Y."/>
            <person name="Takenaka M."/>
            <person name="Takezawa D."/>
            <person name="Tomogane H."/>
            <person name="Tsuzuki M."/>
            <person name="Ueda T."/>
            <person name="Umeda M."/>
            <person name="Ward J.M."/>
            <person name="Watanabe Y."/>
            <person name="Yazaki K."/>
            <person name="Yokoyama R."/>
            <person name="Yoshitake Y."/>
            <person name="Yotsui I."/>
            <person name="Zachgo S."/>
            <person name="Schmutz J."/>
        </authorList>
    </citation>
    <scope>NUCLEOTIDE SEQUENCE [LARGE SCALE GENOMIC DNA]</scope>
    <source>
        <strain evidence="13">Tak-1</strain>
    </source>
</reference>
<comment type="subcellular location">
    <subcellularLocation>
        <location evidence="1">Golgi apparatus membrane</location>
        <topology evidence="1">Single-pass type II membrane protein</topology>
    </subcellularLocation>
</comment>
<dbReference type="InterPro" id="IPR038578">
    <property type="entry name" value="GT29-like_sf"/>
</dbReference>
<evidence type="ECO:0008006" key="14">
    <source>
        <dbReference type="Google" id="ProtNLM"/>
    </source>
</evidence>
<dbReference type="Gene3D" id="3.90.1480.20">
    <property type="entry name" value="Glycosyl transferase family 29"/>
    <property type="match status" value="1"/>
</dbReference>
<evidence type="ECO:0000256" key="6">
    <source>
        <dbReference type="ARBA" id="ARBA00022968"/>
    </source>
</evidence>
<feature type="transmembrane region" description="Helical" evidence="11">
    <location>
        <begin position="27"/>
        <end position="46"/>
    </location>
</feature>
<sequence length="436" mass="50325">MERKGKRPKGWTDGRCFCCGCAKFAKIIFLLLAALMVVNIATGFRFSSPVLIEGIRSLCFQLCPSEVQPLFEPRDRLEVLYAEQCQRTAATFADSYNRTLHSYANADTDEARLKYALSEMLGERFTMALERMLNKPGYAFMRPRFMLRMKTLAKNMRMGYDPRVMQGLVDNVKTHIDMHYQAINSSAPVNLHQRYKSCVVVGNSGELLNRTGGSFIDEHDLVVRINNAKGREPVEKKRPLSDFIGSKTTLMFMNSHILHQCTKNRKCYCHPYGKHVPIVLYLCDVEHILDVAICGGEHNSPLFVTDRRFDLLVTKIARWYSIRNYFQQAGGANASKWRQWELLHDWEAKHKHEHHYSSGMQAVVLALGLCEHVDLVGFGKTLQFRHHFHSSQLREHYAHDYEAEYQFYADLENHRVDNNPFLCEAGTYIPPLRVLH</sequence>
<dbReference type="OrthoDB" id="10264956at2759"/>
<evidence type="ECO:0000256" key="7">
    <source>
        <dbReference type="ARBA" id="ARBA00022989"/>
    </source>
</evidence>
<keyword evidence="5 11" id="KW-0812">Transmembrane</keyword>
<keyword evidence="6" id="KW-0735">Signal-anchor</keyword>
<dbReference type="AlphaFoldDB" id="A0A2R6X6Z1"/>
<evidence type="ECO:0000256" key="10">
    <source>
        <dbReference type="ARBA" id="ARBA00023180"/>
    </source>
</evidence>
<keyword evidence="4" id="KW-0808">Transferase</keyword>
<dbReference type="CDD" id="cd19952">
    <property type="entry name" value="GT29"/>
    <property type="match status" value="1"/>
</dbReference>
<dbReference type="Proteomes" id="UP000244005">
    <property type="component" value="Unassembled WGS sequence"/>
</dbReference>
<keyword evidence="10" id="KW-0325">Glycoprotein</keyword>
<evidence type="ECO:0000256" key="11">
    <source>
        <dbReference type="SAM" id="Phobius"/>
    </source>
</evidence>
<protein>
    <recommendedName>
        <fullName evidence="14">Sialyltransferase-like protein</fullName>
    </recommendedName>
</protein>
<organism evidence="12 13">
    <name type="scientific">Marchantia polymorpha</name>
    <name type="common">Common liverwort</name>
    <name type="synonym">Marchantia aquatica</name>
    <dbReference type="NCBI Taxonomy" id="3197"/>
    <lineage>
        <taxon>Eukaryota</taxon>
        <taxon>Viridiplantae</taxon>
        <taxon>Streptophyta</taxon>
        <taxon>Embryophyta</taxon>
        <taxon>Marchantiophyta</taxon>
        <taxon>Marchantiopsida</taxon>
        <taxon>Marchantiidae</taxon>
        <taxon>Marchantiales</taxon>
        <taxon>Marchantiaceae</taxon>
        <taxon>Marchantia</taxon>
    </lineage>
</organism>
<name>A0A2R6X6Z1_MARPO</name>
<evidence type="ECO:0000256" key="5">
    <source>
        <dbReference type="ARBA" id="ARBA00022692"/>
    </source>
</evidence>
<keyword evidence="9 11" id="KW-0472">Membrane</keyword>
<dbReference type="InterPro" id="IPR001675">
    <property type="entry name" value="Glyco_trans_29"/>
</dbReference>
<dbReference type="GO" id="GO:0008373">
    <property type="term" value="F:sialyltransferase activity"/>
    <property type="evidence" value="ECO:0007669"/>
    <property type="project" value="InterPro"/>
</dbReference>
<gene>
    <name evidence="12" type="ORF">MARPO_0032s0065</name>
</gene>
<evidence type="ECO:0000256" key="1">
    <source>
        <dbReference type="ARBA" id="ARBA00004323"/>
    </source>
</evidence>
<dbReference type="GO" id="GO:0000139">
    <property type="term" value="C:Golgi membrane"/>
    <property type="evidence" value="ECO:0000318"/>
    <property type="project" value="GO_Central"/>
</dbReference>
<comment type="similarity">
    <text evidence="2">Belongs to the glycosyltransferase 29 family.</text>
</comment>
<dbReference type="Gramene" id="Mp5g13750.1">
    <property type="protein sequence ID" value="Mp5g13750.1.cds1"/>
    <property type="gene ID" value="Mp5g13750"/>
</dbReference>
<evidence type="ECO:0000256" key="8">
    <source>
        <dbReference type="ARBA" id="ARBA00023034"/>
    </source>
</evidence>
<evidence type="ECO:0000256" key="2">
    <source>
        <dbReference type="ARBA" id="ARBA00006003"/>
    </source>
</evidence>